<reference evidence="1 2" key="1">
    <citation type="submission" date="2020-04" db="EMBL/GenBank/DDBJ databases">
        <title>Thalassotalea sp. M1531, isolated from the surface of marine red alga.</title>
        <authorList>
            <person name="Pang L."/>
            <person name="Lu D.-C."/>
        </authorList>
    </citation>
    <scope>NUCLEOTIDE SEQUENCE [LARGE SCALE GENOMIC DNA]</scope>
    <source>
        <strain evidence="1 2">M1531</strain>
    </source>
</reference>
<dbReference type="PANTHER" id="PTHR10704:SF44">
    <property type="entry name" value="LD35051P-RELATED"/>
    <property type="match status" value="1"/>
</dbReference>
<dbReference type="Gene3D" id="3.40.50.300">
    <property type="entry name" value="P-loop containing nucleotide triphosphate hydrolases"/>
    <property type="match status" value="1"/>
</dbReference>
<organism evidence="1 2">
    <name type="scientific">Thalassotalea algicola</name>
    <dbReference type="NCBI Taxonomy" id="2716224"/>
    <lineage>
        <taxon>Bacteria</taxon>
        <taxon>Pseudomonadati</taxon>
        <taxon>Pseudomonadota</taxon>
        <taxon>Gammaproteobacteria</taxon>
        <taxon>Alteromonadales</taxon>
        <taxon>Colwelliaceae</taxon>
        <taxon>Thalassotalea</taxon>
    </lineage>
</organism>
<gene>
    <name evidence="1" type="ORF">HII17_15925</name>
</gene>
<dbReference type="Pfam" id="PF13469">
    <property type="entry name" value="Sulfotransfer_3"/>
    <property type="match status" value="1"/>
</dbReference>
<dbReference type="Proteomes" id="UP000568664">
    <property type="component" value="Unassembled WGS sequence"/>
</dbReference>
<dbReference type="RefSeq" id="WP_169076369.1">
    <property type="nucleotide sequence ID" value="NZ_JABBXH010000006.1"/>
</dbReference>
<keyword evidence="2" id="KW-1185">Reference proteome</keyword>
<dbReference type="GO" id="GO:0001517">
    <property type="term" value="F:N-acetylglucosamine 6-O-sulfotransferase activity"/>
    <property type="evidence" value="ECO:0007669"/>
    <property type="project" value="TreeGrafter"/>
</dbReference>
<protein>
    <submittedName>
        <fullName evidence="1">Sulfotransferase</fullName>
    </submittedName>
</protein>
<sequence>MREQKTILLFGMPRSGTTWIGKIFDSHQDTYYLHEPDSAQPIKGLPLVVQPNSADAEKVYQATNEWLKVNDEKVTASRPFFEKSYMNFWQFKLYLGSAYLSKLAHKLNLPFFKKPIRKQSTPPVIVWKSIESLARIGAIQKHCDAMAVQILRHPCGNIASTLRGEKQRKFDSSIPVYEDWDLFDKLLKQSGETRFNLADLKAMPPEKRLAIRWGIMNDLALKQVNSDKSIVLVYEDICRSPRSEVEALFEKLNLKLGKETIQFVVGSTEKEDEAYYATNKKPLVAAYKWKDELTELQQKAIFETISLFSSGKYYLDDF</sequence>
<dbReference type="GO" id="GO:0006790">
    <property type="term" value="P:sulfur compound metabolic process"/>
    <property type="evidence" value="ECO:0007669"/>
    <property type="project" value="TreeGrafter"/>
</dbReference>
<name>A0A7Y0LG75_9GAMM</name>
<keyword evidence="1" id="KW-0808">Transferase</keyword>
<dbReference type="InterPro" id="IPR027417">
    <property type="entry name" value="P-loop_NTPase"/>
</dbReference>
<dbReference type="EMBL" id="JABBXH010000006">
    <property type="protein sequence ID" value="NMP33046.1"/>
    <property type="molecule type" value="Genomic_DNA"/>
</dbReference>
<evidence type="ECO:0000313" key="1">
    <source>
        <dbReference type="EMBL" id="NMP33046.1"/>
    </source>
</evidence>
<dbReference type="GO" id="GO:0006044">
    <property type="term" value="P:N-acetylglucosamine metabolic process"/>
    <property type="evidence" value="ECO:0007669"/>
    <property type="project" value="TreeGrafter"/>
</dbReference>
<dbReference type="PANTHER" id="PTHR10704">
    <property type="entry name" value="CARBOHYDRATE SULFOTRANSFERASE"/>
    <property type="match status" value="1"/>
</dbReference>
<dbReference type="SUPFAM" id="SSF52540">
    <property type="entry name" value="P-loop containing nucleoside triphosphate hydrolases"/>
    <property type="match status" value="1"/>
</dbReference>
<proteinExistence type="predicted"/>
<evidence type="ECO:0000313" key="2">
    <source>
        <dbReference type="Proteomes" id="UP000568664"/>
    </source>
</evidence>
<dbReference type="AlphaFoldDB" id="A0A7Y0LG75"/>
<dbReference type="InterPro" id="IPR051135">
    <property type="entry name" value="Gal/GlcNAc/GalNAc_ST"/>
</dbReference>
<comment type="caution">
    <text evidence="1">The sequence shown here is derived from an EMBL/GenBank/DDBJ whole genome shotgun (WGS) entry which is preliminary data.</text>
</comment>
<accession>A0A7Y0LG75</accession>